<dbReference type="Pfam" id="PF08905">
    <property type="entry name" value="DUF1850"/>
    <property type="match status" value="1"/>
</dbReference>
<keyword evidence="3" id="KW-1185">Reference proteome</keyword>
<dbReference type="Proteomes" id="UP000005868">
    <property type="component" value="Chromosome"/>
</dbReference>
<reference evidence="3" key="1">
    <citation type="submission" date="2011-10" db="EMBL/GenBank/DDBJ databases">
        <title>The complete genome of chromosome of Thermovirga lienii DSM 17291.</title>
        <authorList>
            <consortium name="US DOE Joint Genome Institute (JGI-PGF)"/>
            <person name="Lucas S."/>
            <person name="Copeland A."/>
            <person name="Lapidus A."/>
            <person name="Glavina del Rio T."/>
            <person name="Dalin E."/>
            <person name="Tice H."/>
            <person name="Bruce D."/>
            <person name="Goodwin L."/>
            <person name="Pitluck S."/>
            <person name="Peters L."/>
            <person name="Mikhailova N."/>
            <person name="Saunders E."/>
            <person name="Kyrpides N."/>
            <person name="Mavromatis K."/>
            <person name="Ivanova N."/>
            <person name="Last F.I."/>
            <person name="Brettin T."/>
            <person name="Detter J.C."/>
            <person name="Han C."/>
            <person name="Larimer F."/>
            <person name="Land M."/>
            <person name="Hauser L."/>
            <person name="Markowitz V."/>
            <person name="Cheng J.-F."/>
            <person name="Hugenholtz P."/>
            <person name="Woyke T."/>
            <person name="Wu D."/>
            <person name="Spring S."/>
            <person name="Schroeder M."/>
            <person name="Brambilla E.-M."/>
            <person name="Klenk H.-P."/>
            <person name="Eisen J.A."/>
        </authorList>
    </citation>
    <scope>NUCLEOTIDE SEQUENCE [LARGE SCALE GENOMIC DNA]</scope>
    <source>
        <strain evidence="3">ATCC BAA-1197 / DSM 17291 / Cas60314</strain>
    </source>
</reference>
<dbReference type="eggNOG" id="COG4729">
    <property type="taxonomic scope" value="Bacteria"/>
</dbReference>
<evidence type="ECO:0000313" key="2">
    <source>
        <dbReference type="EMBL" id="AER66664.1"/>
    </source>
</evidence>
<feature type="transmembrane region" description="Helical" evidence="1">
    <location>
        <begin position="12"/>
        <end position="29"/>
    </location>
</feature>
<keyword evidence="1" id="KW-1133">Transmembrane helix</keyword>
<dbReference type="AlphaFoldDB" id="G7V9W4"/>
<dbReference type="STRING" id="580340.Tlie_0931"/>
<gene>
    <name evidence="2" type="ordered locus">Tlie_0931</name>
</gene>
<accession>G7V9W4</accession>
<reference evidence="2 3" key="2">
    <citation type="journal article" date="2012" name="Stand. Genomic Sci.">
        <title>Genome sequence of the moderately thermophilic, amino-acid-degrading and sulfur-reducing bacterium Thermovirga lienii type strain (Cas60314(T)).</title>
        <authorList>
            <person name="Goker M."/>
            <person name="Saunders E."/>
            <person name="Lapidus A."/>
            <person name="Nolan M."/>
            <person name="Lucas S."/>
            <person name="Hammon N."/>
            <person name="Deshpande S."/>
            <person name="Cheng J.F."/>
            <person name="Han C."/>
            <person name="Tapia R."/>
            <person name="Goodwin L.A."/>
            <person name="Pitluck S."/>
            <person name="Liolios K."/>
            <person name="Mavromatis K."/>
            <person name="Pagani I."/>
            <person name="Ivanova N."/>
            <person name="Mikhailova N."/>
            <person name="Pati A."/>
            <person name="Chen A."/>
            <person name="Palaniappan K."/>
            <person name="Land M."/>
            <person name="Chang Y.J."/>
            <person name="Jeffries C.D."/>
            <person name="Brambilla E.M."/>
            <person name="Rohde M."/>
            <person name="Spring S."/>
            <person name="Detter J.C."/>
            <person name="Woyke T."/>
            <person name="Bristow J."/>
            <person name="Eisen J.A."/>
            <person name="Markowitz V."/>
            <person name="Hugenholtz P."/>
            <person name="Kyrpides N.C."/>
            <person name="Klenk H.P."/>
        </authorList>
    </citation>
    <scope>NUCLEOTIDE SEQUENCE [LARGE SCALE GENOMIC DNA]</scope>
    <source>
        <strain evidence="3">ATCC BAA-1197 / DSM 17291 / Cas60314</strain>
    </source>
</reference>
<dbReference type="EMBL" id="CP003096">
    <property type="protein sequence ID" value="AER66664.1"/>
    <property type="molecule type" value="Genomic_DNA"/>
</dbReference>
<protein>
    <recommendedName>
        <fullName evidence="4">DUF1850 domain-containing protein</fullName>
    </recommendedName>
</protein>
<dbReference type="InterPro" id="IPR015001">
    <property type="entry name" value="DUF1850"/>
</dbReference>
<proteinExistence type="predicted"/>
<keyword evidence="1" id="KW-0812">Transmembrane</keyword>
<dbReference type="HOGENOM" id="CLU_124490_0_0_0"/>
<name>G7V9W4_THELD</name>
<evidence type="ECO:0008006" key="4">
    <source>
        <dbReference type="Google" id="ProtNLM"/>
    </source>
</evidence>
<sequence>MAITIKSLKIMFWAALISTVLVFFIFVPIPSVKILVGDRVWFKVPVALGGKFETLYEHSVQKTPVIDEYVISCGRIWQWQERVKSHNAGLPFEVPRNGKFLATNGWFYFRGGRWNWNRFFLRVGNDILGKNIIVFGDGFIDGTPERTTYKLFTILRGRKLVVQWASTTIVSCLFSNESLRIVPNMVE</sequence>
<dbReference type="OrthoDB" id="5446at2"/>
<organism evidence="2 3">
    <name type="scientific">Thermovirga lienii (strain ATCC BAA-1197 / DSM 17291 / Cas60314)</name>
    <dbReference type="NCBI Taxonomy" id="580340"/>
    <lineage>
        <taxon>Bacteria</taxon>
        <taxon>Thermotogati</taxon>
        <taxon>Synergistota</taxon>
        <taxon>Synergistia</taxon>
        <taxon>Synergistales</taxon>
        <taxon>Thermovirgaceae</taxon>
        <taxon>Thermovirga</taxon>
    </lineage>
</organism>
<dbReference type="KEGG" id="tli:Tlie_0931"/>
<keyword evidence="1" id="KW-0472">Membrane</keyword>
<evidence type="ECO:0000313" key="3">
    <source>
        <dbReference type="Proteomes" id="UP000005868"/>
    </source>
</evidence>
<evidence type="ECO:0000256" key="1">
    <source>
        <dbReference type="SAM" id="Phobius"/>
    </source>
</evidence>